<dbReference type="RefSeq" id="XP_040762080.1">
    <property type="nucleotide sequence ID" value="XM_040911305.1"/>
</dbReference>
<dbReference type="PANTHER" id="PTHR43157">
    <property type="entry name" value="PHOSPHATIDYLINOSITOL-GLYCAN BIOSYNTHESIS CLASS F PROTEIN-RELATED"/>
    <property type="match status" value="1"/>
</dbReference>
<dbReference type="InParanoid" id="A0A165D8N3"/>
<dbReference type="Pfam" id="PF00106">
    <property type="entry name" value="adh_short"/>
    <property type="match status" value="1"/>
</dbReference>
<dbReference type="AlphaFoldDB" id="A0A165D8N3"/>
<name>A0A165D8N3_9APHY</name>
<dbReference type="PANTHER" id="PTHR43157:SF31">
    <property type="entry name" value="PHOSPHATIDYLINOSITOL-GLYCAN BIOSYNTHESIS CLASS F PROTEIN"/>
    <property type="match status" value="1"/>
</dbReference>
<dbReference type="Proteomes" id="UP000076871">
    <property type="component" value="Unassembled WGS sequence"/>
</dbReference>
<keyword evidence="1" id="KW-0560">Oxidoreductase</keyword>
<dbReference type="OrthoDB" id="191139at2759"/>
<dbReference type="SUPFAM" id="SSF51735">
    <property type="entry name" value="NAD(P)-binding Rossmann-fold domains"/>
    <property type="match status" value="1"/>
</dbReference>
<evidence type="ECO:0000313" key="2">
    <source>
        <dbReference type="EMBL" id="KZT04340.1"/>
    </source>
</evidence>
<reference evidence="2 3" key="1">
    <citation type="journal article" date="2016" name="Mol. Biol. Evol.">
        <title>Comparative Genomics of Early-Diverging Mushroom-Forming Fungi Provides Insights into the Origins of Lignocellulose Decay Capabilities.</title>
        <authorList>
            <person name="Nagy L.G."/>
            <person name="Riley R."/>
            <person name="Tritt A."/>
            <person name="Adam C."/>
            <person name="Daum C."/>
            <person name="Floudas D."/>
            <person name="Sun H."/>
            <person name="Yadav J.S."/>
            <person name="Pangilinan J."/>
            <person name="Larsson K.H."/>
            <person name="Matsuura K."/>
            <person name="Barry K."/>
            <person name="Labutti K."/>
            <person name="Kuo R."/>
            <person name="Ohm R.A."/>
            <person name="Bhattacharya S.S."/>
            <person name="Shirouzu T."/>
            <person name="Yoshinaga Y."/>
            <person name="Martin F.M."/>
            <person name="Grigoriev I.V."/>
            <person name="Hibbett D.S."/>
        </authorList>
    </citation>
    <scope>NUCLEOTIDE SEQUENCE [LARGE SCALE GENOMIC DNA]</scope>
    <source>
        <strain evidence="2 3">93-53</strain>
    </source>
</reference>
<dbReference type="Gene3D" id="3.40.50.720">
    <property type="entry name" value="NAD(P)-binding Rossmann-like Domain"/>
    <property type="match status" value="1"/>
</dbReference>
<dbReference type="PRINTS" id="PR00081">
    <property type="entry name" value="GDHRDH"/>
</dbReference>
<keyword evidence="3" id="KW-1185">Reference proteome</keyword>
<dbReference type="STRING" id="1314785.A0A165D8N3"/>
<evidence type="ECO:0000313" key="3">
    <source>
        <dbReference type="Proteomes" id="UP000076871"/>
    </source>
</evidence>
<dbReference type="InterPro" id="IPR002347">
    <property type="entry name" value="SDR_fam"/>
</dbReference>
<organism evidence="2 3">
    <name type="scientific">Laetiporus sulphureus 93-53</name>
    <dbReference type="NCBI Taxonomy" id="1314785"/>
    <lineage>
        <taxon>Eukaryota</taxon>
        <taxon>Fungi</taxon>
        <taxon>Dikarya</taxon>
        <taxon>Basidiomycota</taxon>
        <taxon>Agaricomycotina</taxon>
        <taxon>Agaricomycetes</taxon>
        <taxon>Polyporales</taxon>
        <taxon>Laetiporus</taxon>
    </lineage>
</organism>
<protein>
    <submittedName>
        <fullName evidence="2">NAD-P-binding protein</fullName>
    </submittedName>
</protein>
<dbReference type="GO" id="GO:0016491">
    <property type="term" value="F:oxidoreductase activity"/>
    <property type="evidence" value="ECO:0007669"/>
    <property type="project" value="UniProtKB-KW"/>
</dbReference>
<proteinExistence type="predicted"/>
<evidence type="ECO:0000256" key="1">
    <source>
        <dbReference type="ARBA" id="ARBA00023002"/>
    </source>
</evidence>
<dbReference type="EMBL" id="KV427637">
    <property type="protein sequence ID" value="KZT04340.1"/>
    <property type="molecule type" value="Genomic_DNA"/>
</dbReference>
<gene>
    <name evidence="2" type="ORF">LAESUDRAFT_744356</name>
</gene>
<dbReference type="InterPro" id="IPR036291">
    <property type="entry name" value="NAD(P)-bd_dom_sf"/>
</dbReference>
<dbReference type="GeneID" id="63828333"/>
<accession>A0A165D8N3</accession>
<sequence>MGSLFSKGFTPDDLPDLTGKVIVVTGGNAGIGFATIQHLVRRGAKIYMAARNKERADRALERLRASGTGSGQVVWLYTDFSNPQLAKKAAESLKEKEERLDAVVNCAALLLVPHAKTSDGIQDVVMVNYLSPFVFIRTLLPILKRTAEEPNSDVRIVHLTSKEHFNAPSDVRFRNVEDFNVEYSDYSLPQYQRYSLSKLMGILFVKELQRRLDAEGVPIIVMAVHPGVVNTEGVQKYAHSVGPILSPIYSLIASTFFERPEVGGYAPAFAAAAPAVRAESRTYRGAYIVPPGIVGKPSRLAESPELAKELWETTEGILRDLGIDLP</sequence>